<evidence type="ECO:0000313" key="2">
    <source>
        <dbReference type="EMBL" id="KNC52271.1"/>
    </source>
</evidence>
<dbReference type="GeneID" id="25560867"/>
<feature type="compositionally biased region" description="Basic and acidic residues" evidence="1">
    <location>
        <begin position="202"/>
        <end position="214"/>
    </location>
</feature>
<reference evidence="2 3" key="1">
    <citation type="submission" date="2010-05" db="EMBL/GenBank/DDBJ databases">
        <title>The Genome Sequence of Thecamonas trahens ATCC 50062.</title>
        <authorList>
            <consortium name="The Broad Institute Genome Sequencing Platform"/>
            <person name="Russ C."/>
            <person name="Cuomo C."/>
            <person name="Shea T."/>
            <person name="Young S.K."/>
            <person name="Zeng Q."/>
            <person name="Koehrsen M."/>
            <person name="Haas B."/>
            <person name="Borodovsky M."/>
            <person name="Guigo R."/>
            <person name="Alvarado L."/>
            <person name="Berlin A."/>
            <person name="Bochicchio J."/>
            <person name="Borenstein D."/>
            <person name="Chapman S."/>
            <person name="Chen Z."/>
            <person name="Freedman E."/>
            <person name="Gellesch M."/>
            <person name="Goldberg J."/>
            <person name="Griggs A."/>
            <person name="Gujja S."/>
            <person name="Heilman E."/>
            <person name="Heiman D."/>
            <person name="Hepburn T."/>
            <person name="Howarth C."/>
            <person name="Jen D."/>
            <person name="Larson L."/>
            <person name="Mehta T."/>
            <person name="Park D."/>
            <person name="Pearson M."/>
            <person name="Roberts A."/>
            <person name="Saif S."/>
            <person name="Shenoy N."/>
            <person name="Sisk P."/>
            <person name="Stolte C."/>
            <person name="Sykes S."/>
            <person name="Thomson T."/>
            <person name="Walk T."/>
            <person name="White J."/>
            <person name="Yandava C."/>
            <person name="Burger G."/>
            <person name="Gray M.W."/>
            <person name="Holland P.W.H."/>
            <person name="King N."/>
            <person name="Lang F.B.F."/>
            <person name="Roger A.J."/>
            <person name="Ruiz-Trillo I."/>
            <person name="Lander E."/>
            <person name="Nusbaum C."/>
        </authorList>
    </citation>
    <scope>NUCLEOTIDE SEQUENCE [LARGE SCALE GENOMIC DNA]</scope>
    <source>
        <strain evidence="2 3">ATCC 50062</strain>
    </source>
</reference>
<sequence>MEQVIPSSDEFLPVLFMAKKQNPSFGRKRLAKFLQLTYPHWKVTEKRVGRLLKKYNLTITSGQKKPVPRPGLMSRQGLCILRERDEFGRCIEASQFFKTLPTVAALADDLAWMVTHPNESHWLPILVRHSDELFDSTDGLKALRAAREHFQASNPHLAQQCYHAQLLLAATARDGVYHHSNKPSAHDDLMAKMRTQHGGSSSRDESTAAVEVRKNHAKRRELKKKMAETKADLNANNAVVGVGKASKQDGDGDATPAVPTDAPKASAGSVHARDSFADPELDLPVD</sequence>
<accession>A0A0L0DJJ2</accession>
<organism evidence="2 3">
    <name type="scientific">Thecamonas trahens ATCC 50062</name>
    <dbReference type="NCBI Taxonomy" id="461836"/>
    <lineage>
        <taxon>Eukaryota</taxon>
        <taxon>Apusozoa</taxon>
        <taxon>Apusomonadida</taxon>
        <taxon>Apusomonadidae</taxon>
        <taxon>Thecamonas</taxon>
    </lineage>
</organism>
<proteinExistence type="predicted"/>
<keyword evidence="3" id="KW-1185">Reference proteome</keyword>
<evidence type="ECO:0000256" key="1">
    <source>
        <dbReference type="SAM" id="MobiDB-lite"/>
    </source>
</evidence>
<name>A0A0L0DJJ2_THETB</name>
<gene>
    <name evidence="2" type="ORF">AMSG_01098</name>
</gene>
<evidence type="ECO:0000313" key="3">
    <source>
        <dbReference type="Proteomes" id="UP000054408"/>
    </source>
</evidence>
<protein>
    <submittedName>
        <fullName evidence="2">MRP-1 protein</fullName>
    </submittedName>
</protein>
<dbReference type="Proteomes" id="UP000054408">
    <property type="component" value="Unassembled WGS sequence"/>
</dbReference>
<dbReference type="EMBL" id="GL349436">
    <property type="protein sequence ID" value="KNC52271.1"/>
    <property type="molecule type" value="Genomic_DNA"/>
</dbReference>
<feature type="region of interest" description="Disordered" evidence="1">
    <location>
        <begin position="234"/>
        <end position="286"/>
    </location>
</feature>
<feature type="compositionally biased region" description="Acidic residues" evidence="1">
    <location>
        <begin position="277"/>
        <end position="286"/>
    </location>
</feature>
<dbReference type="RefSeq" id="XP_013762270.1">
    <property type="nucleotide sequence ID" value="XM_013906816.1"/>
</dbReference>
<feature type="region of interest" description="Disordered" evidence="1">
    <location>
        <begin position="195"/>
        <end position="221"/>
    </location>
</feature>
<dbReference type="AlphaFoldDB" id="A0A0L0DJJ2"/>